<evidence type="ECO:0000256" key="2">
    <source>
        <dbReference type="ARBA" id="ARBA00004123"/>
    </source>
</evidence>
<keyword evidence="4" id="KW-0132">Cell division</keyword>
<proteinExistence type="inferred from homology"/>
<protein>
    <recommendedName>
        <fullName evidence="18">ERCC4 domain-containing protein</fullName>
    </recommendedName>
</protein>
<keyword evidence="6" id="KW-0479">Metal-binding</keyword>
<evidence type="ECO:0000256" key="8">
    <source>
        <dbReference type="ARBA" id="ARBA00022763"/>
    </source>
</evidence>
<dbReference type="GO" id="GO:0004519">
    <property type="term" value="F:endonuclease activity"/>
    <property type="evidence" value="ECO:0007669"/>
    <property type="project" value="UniProtKB-KW"/>
</dbReference>
<evidence type="ECO:0000259" key="18">
    <source>
        <dbReference type="SMART" id="SM00891"/>
    </source>
</evidence>
<evidence type="ECO:0000256" key="4">
    <source>
        <dbReference type="ARBA" id="ARBA00022618"/>
    </source>
</evidence>
<feature type="domain" description="ERCC4" evidence="18">
    <location>
        <begin position="286"/>
        <end position="496"/>
    </location>
</feature>
<accession>A0A6J5TUW3</accession>
<dbReference type="EMBL" id="CAEKDK010000001">
    <property type="protein sequence ID" value="CAB4267532.1"/>
    <property type="molecule type" value="Genomic_DNA"/>
</dbReference>
<evidence type="ECO:0000256" key="15">
    <source>
        <dbReference type="ARBA" id="ARBA00023254"/>
    </source>
</evidence>
<keyword evidence="5" id="KW-0540">Nuclease</keyword>
<dbReference type="InterPro" id="IPR047524">
    <property type="entry name" value="XPF_nuclease_EME1_plant/arthr"/>
</dbReference>
<keyword evidence="9" id="KW-0498">Mitosis</keyword>
<name>A0A6J5TUW3_PRUAR</name>
<evidence type="ECO:0000256" key="5">
    <source>
        <dbReference type="ARBA" id="ARBA00022722"/>
    </source>
</evidence>
<evidence type="ECO:0000256" key="6">
    <source>
        <dbReference type="ARBA" id="ARBA00022723"/>
    </source>
</evidence>
<sequence length="679" mass="77561">MSKPQQPIVLSDEEEEENDQNVLSSPPPFQPFHFSNKKRRTELYPYPNLNTQTPVLVLDDDDDDDDPTRPTRKPPGPTSPRYFEVLDESPCSKAPSDFQASVSDTPRKFSGINDLVFLESDNESESGSGRERGKDNKSISGGFGVVKGLDWSSRFVKSTSSLGHDYLAHMSEDCSAQPVSLQDDFDINQVLDYPPDKENRMDQRGNIVKQRRKTKAITDKSIRDEAMGRRKMAKEERRCLMEEKNLKKQQEKLQRAALKAETAERKKFQKEQQKWEKGKFAVKSIVAEIDLKVVELGSVGGNLLSRFAERGITYRITSNPIERSIVWTMTVPEHISQSSPERIEIQYVLLVYEAEEFCNLVINESLLDHVFSVRSRYPSYTVCYLTNREQEVYKNLTEDNDWRRPPVEECIDEAELAEHIVGLTCSLSSCQFRKKLTRLDVNANGPLMIKDCVDRNIINKSAWLKALVAIPKVQPRFAIAIWKKYPTMKSLLSVYMDQNISAHLVSQEEVNGFMAIDKSQIHIILEYSFLERPVGISRACFGDVMEEQHLQDPWTEFPLQTSLRGTTAQRCPTFPMWGDTGILSLSLSSSLLPNRFEGILANFRIMVCLFYVTVNKVALIVHQKEFLLKDLITEGLLRDDRRIGEVCSKRVYRILMAQSGSIKTDDVEDGADLFRLQLA</sequence>
<dbReference type="GO" id="GO:0006281">
    <property type="term" value="P:DNA repair"/>
    <property type="evidence" value="ECO:0007669"/>
    <property type="project" value="UniProtKB-KW"/>
</dbReference>
<dbReference type="Proteomes" id="UP000507222">
    <property type="component" value="Unassembled WGS sequence"/>
</dbReference>
<dbReference type="PANTHER" id="PTHR21077">
    <property type="entry name" value="EME1 PROTEIN"/>
    <property type="match status" value="1"/>
</dbReference>
<dbReference type="Pfam" id="PF02732">
    <property type="entry name" value="ERCC4"/>
    <property type="match status" value="1"/>
</dbReference>
<evidence type="ECO:0000256" key="7">
    <source>
        <dbReference type="ARBA" id="ARBA00022759"/>
    </source>
</evidence>
<dbReference type="PANTHER" id="PTHR21077:SF5">
    <property type="entry name" value="CROSSOVER JUNCTION ENDONUCLEASE MMS4"/>
    <property type="match status" value="1"/>
</dbReference>
<dbReference type="InterPro" id="IPR006166">
    <property type="entry name" value="ERCC4_domain"/>
</dbReference>
<evidence type="ECO:0000256" key="12">
    <source>
        <dbReference type="ARBA" id="ARBA00023172"/>
    </source>
</evidence>
<organism evidence="19 20">
    <name type="scientific">Prunus armeniaca</name>
    <name type="common">Apricot</name>
    <name type="synonym">Armeniaca vulgaris</name>
    <dbReference type="NCBI Taxonomy" id="36596"/>
    <lineage>
        <taxon>Eukaryota</taxon>
        <taxon>Viridiplantae</taxon>
        <taxon>Streptophyta</taxon>
        <taxon>Embryophyta</taxon>
        <taxon>Tracheophyta</taxon>
        <taxon>Spermatophyta</taxon>
        <taxon>Magnoliopsida</taxon>
        <taxon>eudicotyledons</taxon>
        <taxon>Gunneridae</taxon>
        <taxon>Pentapetalae</taxon>
        <taxon>rosids</taxon>
        <taxon>fabids</taxon>
        <taxon>Rosales</taxon>
        <taxon>Rosaceae</taxon>
        <taxon>Amygdaloideae</taxon>
        <taxon>Amygdaleae</taxon>
        <taxon>Prunus</taxon>
    </lineage>
</organism>
<keyword evidence="7" id="KW-0255">Endonuclease</keyword>
<reference evidence="19 20" key="1">
    <citation type="submission" date="2020-05" db="EMBL/GenBank/DDBJ databases">
        <authorList>
            <person name="Campoy J."/>
            <person name="Schneeberger K."/>
            <person name="Spophaly S."/>
        </authorList>
    </citation>
    <scope>NUCLEOTIDE SEQUENCE [LARGE SCALE GENOMIC DNA]</scope>
    <source>
        <strain evidence="19">PruArmRojPasFocal</strain>
    </source>
</reference>
<dbReference type="Gene3D" id="3.40.50.10130">
    <property type="match status" value="1"/>
</dbReference>
<dbReference type="GO" id="GO:0051321">
    <property type="term" value="P:meiotic cell cycle"/>
    <property type="evidence" value="ECO:0007669"/>
    <property type="project" value="UniProtKB-KW"/>
</dbReference>
<dbReference type="CDD" id="cd20083">
    <property type="entry name" value="XPF_nuclease_EME"/>
    <property type="match status" value="1"/>
</dbReference>
<keyword evidence="10" id="KW-0378">Hydrolase</keyword>
<keyword evidence="15" id="KW-0469">Meiosis</keyword>
<evidence type="ECO:0000313" key="20">
    <source>
        <dbReference type="Proteomes" id="UP000507222"/>
    </source>
</evidence>
<evidence type="ECO:0000256" key="11">
    <source>
        <dbReference type="ARBA" id="ARBA00022842"/>
    </source>
</evidence>
<keyword evidence="12" id="KW-0233">DNA recombination</keyword>
<dbReference type="GO" id="GO:0046872">
    <property type="term" value="F:metal ion binding"/>
    <property type="evidence" value="ECO:0007669"/>
    <property type="project" value="UniProtKB-KW"/>
</dbReference>
<dbReference type="Gene3D" id="1.10.150.670">
    <property type="entry name" value="Crossover junction endonuclease EME1, DNA-binding domain"/>
    <property type="match status" value="1"/>
</dbReference>
<evidence type="ECO:0000256" key="9">
    <source>
        <dbReference type="ARBA" id="ARBA00022776"/>
    </source>
</evidence>
<dbReference type="GO" id="GO:0016787">
    <property type="term" value="F:hydrolase activity"/>
    <property type="evidence" value="ECO:0007669"/>
    <property type="project" value="UniProtKB-KW"/>
</dbReference>
<evidence type="ECO:0000313" key="19">
    <source>
        <dbReference type="EMBL" id="CAB4267532.1"/>
    </source>
</evidence>
<keyword evidence="9" id="KW-0131">Cell cycle</keyword>
<dbReference type="InterPro" id="IPR033310">
    <property type="entry name" value="Mms4/EME1/EME2"/>
</dbReference>
<keyword evidence="11" id="KW-0460">Magnesium</keyword>
<dbReference type="GO" id="GO:0006310">
    <property type="term" value="P:DNA recombination"/>
    <property type="evidence" value="ECO:0007669"/>
    <property type="project" value="UniProtKB-KW"/>
</dbReference>
<keyword evidence="8" id="KW-0227">DNA damage</keyword>
<dbReference type="GO" id="GO:0005634">
    <property type="term" value="C:nucleus"/>
    <property type="evidence" value="ECO:0007669"/>
    <property type="project" value="UniProtKB-SubCell"/>
</dbReference>
<feature type="coiled-coil region" evidence="16">
    <location>
        <begin position="223"/>
        <end position="273"/>
    </location>
</feature>
<keyword evidence="13" id="KW-0234">DNA repair</keyword>
<feature type="region of interest" description="Disordered" evidence="17">
    <location>
        <begin position="1"/>
        <end position="108"/>
    </location>
</feature>
<evidence type="ECO:0000256" key="16">
    <source>
        <dbReference type="SAM" id="Coils"/>
    </source>
</evidence>
<dbReference type="AlphaFoldDB" id="A0A6J5TUW3"/>
<dbReference type="GO" id="GO:0048476">
    <property type="term" value="C:Holliday junction resolvase complex"/>
    <property type="evidence" value="ECO:0007669"/>
    <property type="project" value="InterPro"/>
</dbReference>
<evidence type="ECO:0000256" key="3">
    <source>
        <dbReference type="ARBA" id="ARBA00005313"/>
    </source>
</evidence>
<comment type="subcellular location">
    <subcellularLocation>
        <location evidence="2">Nucleus</location>
    </subcellularLocation>
</comment>
<comment type="cofactor">
    <cofactor evidence="1">
        <name>Mg(2+)</name>
        <dbReference type="ChEBI" id="CHEBI:18420"/>
    </cofactor>
</comment>
<dbReference type="GO" id="GO:0003677">
    <property type="term" value="F:DNA binding"/>
    <property type="evidence" value="ECO:0007669"/>
    <property type="project" value="InterPro"/>
</dbReference>
<gene>
    <name evidence="19" type="ORF">CURHAP_LOCUS10259</name>
</gene>
<feature type="region of interest" description="Disordered" evidence="17">
    <location>
        <begin position="120"/>
        <end position="139"/>
    </location>
</feature>
<dbReference type="SMART" id="SM00891">
    <property type="entry name" value="ERCC4"/>
    <property type="match status" value="1"/>
</dbReference>
<evidence type="ECO:0000256" key="17">
    <source>
        <dbReference type="SAM" id="MobiDB-lite"/>
    </source>
</evidence>
<dbReference type="InterPro" id="IPR042530">
    <property type="entry name" value="EME1/EME2_C"/>
</dbReference>
<keyword evidence="14" id="KW-0539">Nucleus</keyword>
<evidence type="ECO:0000256" key="14">
    <source>
        <dbReference type="ARBA" id="ARBA00023242"/>
    </source>
</evidence>
<evidence type="ECO:0000256" key="13">
    <source>
        <dbReference type="ARBA" id="ARBA00023204"/>
    </source>
</evidence>
<keyword evidence="16" id="KW-0175">Coiled coil</keyword>
<evidence type="ECO:0000256" key="1">
    <source>
        <dbReference type="ARBA" id="ARBA00001946"/>
    </source>
</evidence>
<comment type="similarity">
    <text evidence="3">Belongs to the EME1/MMS4 family.</text>
</comment>
<evidence type="ECO:0000256" key="10">
    <source>
        <dbReference type="ARBA" id="ARBA00022801"/>
    </source>
</evidence>
<dbReference type="GO" id="GO:0051301">
    <property type="term" value="P:cell division"/>
    <property type="evidence" value="ECO:0007669"/>
    <property type="project" value="UniProtKB-KW"/>
</dbReference>
<feature type="compositionally biased region" description="Basic and acidic residues" evidence="17">
    <location>
        <begin position="128"/>
        <end position="137"/>
    </location>
</feature>